<dbReference type="RefSeq" id="WP_185818970.1">
    <property type="nucleotide sequence ID" value="NZ_JACMYG010000031.1"/>
</dbReference>
<protein>
    <submittedName>
        <fullName evidence="1">Uncharacterized protein</fullName>
    </submittedName>
</protein>
<reference evidence="1 2" key="1">
    <citation type="submission" date="2020-08" db="EMBL/GenBank/DDBJ databases">
        <title>Pseudomonas sp. nov.</title>
        <authorList>
            <person name="Gieschler S."/>
            <person name="Fiedler G."/>
            <person name="Brinks E."/>
            <person name="Boehnlein C."/>
            <person name="Franz C.M.A.P."/>
            <person name="Kabisch J."/>
        </authorList>
    </citation>
    <scope>NUCLEOTIDE SEQUENCE [LARGE SCALE GENOMIC DNA]</scope>
    <source>
        <strain evidence="1 2">MBT-1</strain>
    </source>
</reference>
<dbReference type="Proteomes" id="UP000526003">
    <property type="component" value="Unassembled WGS sequence"/>
</dbReference>
<comment type="caution">
    <text evidence="1">The sequence shown here is derived from an EMBL/GenBank/DDBJ whole genome shotgun (WGS) entry which is preliminary data.</text>
</comment>
<proteinExistence type="predicted"/>
<gene>
    <name evidence="1" type="ORF">H7995_23180</name>
</gene>
<organism evidence="1 2">
    <name type="scientific">Pseudomonas kielensis</name>
    <dbReference type="NCBI Taxonomy" id="2762577"/>
    <lineage>
        <taxon>Bacteria</taxon>
        <taxon>Pseudomonadati</taxon>
        <taxon>Pseudomonadota</taxon>
        <taxon>Gammaproteobacteria</taxon>
        <taxon>Pseudomonadales</taxon>
        <taxon>Pseudomonadaceae</taxon>
        <taxon>Pseudomonas</taxon>
    </lineage>
</organism>
<evidence type="ECO:0000313" key="2">
    <source>
        <dbReference type="Proteomes" id="UP000526003"/>
    </source>
</evidence>
<dbReference type="AlphaFoldDB" id="A0A7X1L0A2"/>
<evidence type="ECO:0000313" key="1">
    <source>
        <dbReference type="EMBL" id="MBC2692696.1"/>
    </source>
</evidence>
<accession>A0A7X1L0A2</accession>
<sequence>MIATTHIAATFDTQVTDIADDWQAPEFYRVLDLEKARLVVKFGDLAHLFVNDFERHARAHLIGDLSASSFSLDRNAAAVELEVKATTLQWIIEMMGLSGLSEEYALNSYPEDAAFVIVYRSVDSGEHRLFRSGGGSPGAALTCFAERYPQHYKMVSALYVDKRSLQQSVMPAAIG</sequence>
<dbReference type="EMBL" id="JACMYG010000031">
    <property type="protein sequence ID" value="MBC2692696.1"/>
    <property type="molecule type" value="Genomic_DNA"/>
</dbReference>
<name>A0A7X1L0A2_9PSED</name>
<keyword evidence="2" id="KW-1185">Reference proteome</keyword>